<dbReference type="PROSITE" id="PS50011">
    <property type="entry name" value="PROTEIN_KINASE_DOM"/>
    <property type="match status" value="1"/>
</dbReference>
<dbReference type="Gene3D" id="2.130.10.10">
    <property type="entry name" value="YVTN repeat-like/Quinoprotein amine dehydrogenase"/>
    <property type="match status" value="1"/>
</dbReference>
<proteinExistence type="inferred from homology"/>
<evidence type="ECO:0000256" key="8">
    <source>
        <dbReference type="SAM" id="Phobius"/>
    </source>
</evidence>
<evidence type="ECO:0000313" key="11">
    <source>
        <dbReference type="Proteomes" id="UP000272528"/>
    </source>
</evidence>
<feature type="domain" description="Protein kinase" evidence="9">
    <location>
        <begin position="18"/>
        <end position="303"/>
    </location>
</feature>
<dbReference type="OrthoDB" id="9788659at2"/>
<keyword evidence="11" id="KW-1185">Reference proteome</keyword>
<dbReference type="Pfam" id="PF00069">
    <property type="entry name" value="Pkinase"/>
    <property type="match status" value="1"/>
</dbReference>
<dbReference type="Proteomes" id="UP000272528">
    <property type="component" value="Chromosome"/>
</dbReference>
<dbReference type="Gene3D" id="3.30.200.20">
    <property type="entry name" value="Phosphorylase Kinase, domain 1"/>
    <property type="match status" value="1"/>
</dbReference>
<evidence type="ECO:0000256" key="7">
    <source>
        <dbReference type="PROSITE-ProRule" id="PRU10141"/>
    </source>
</evidence>
<dbReference type="PANTHER" id="PTHR43671">
    <property type="entry name" value="SERINE/THREONINE-PROTEIN KINASE NEK"/>
    <property type="match status" value="1"/>
</dbReference>
<dbReference type="EC" id="2.7.11.1" evidence="2"/>
<dbReference type="CDD" id="cd14014">
    <property type="entry name" value="STKc_PknB_like"/>
    <property type="match status" value="1"/>
</dbReference>
<evidence type="ECO:0000313" key="10">
    <source>
        <dbReference type="EMBL" id="AZN39946.1"/>
    </source>
</evidence>
<dbReference type="PROSITE" id="PS00107">
    <property type="entry name" value="PROTEIN_KINASE_ATP"/>
    <property type="match status" value="1"/>
</dbReference>
<keyword evidence="6 7" id="KW-0067">ATP-binding</keyword>
<dbReference type="AlphaFoldDB" id="A0A3Q8X582"/>
<dbReference type="PANTHER" id="PTHR43671:SF13">
    <property type="entry name" value="SERINE_THREONINE-PROTEIN KINASE NEK2"/>
    <property type="match status" value="1"/>
</dbReference>
<keyword evidence="4 7" id="KW-0547">Nucleotide-binding</keyword>
<dbReference type="InterPro" id="IPR015943">
    <property type="entry name" value="WD40/YVTN_repeat-like_dom_sf"/>
</dbReference>
<keyword evidence="8" id="KW-1133">Transmembrane helix</keyword>
<evidence type="ECO:0000256" key="4">
    <source>
        <dbReference type="ARBA" id="ARBA00022741"/>
    </source>
</evidence>
<keyword evidence="3" id="KW-0808">Transferase</keyword>
<protein>
    <recommendedName>
        <fullName evidence="2">non-specific serine/threonine protein kinase</fullName>
        <ecNumber evidence="2">2.7.11.1</ecNumber>
    </recommendedName>
</protein>
<evidence type="ECO:0000256" key="1">
    <source>
        <dbReference type="ARBA" id="ARBA00010886"/>
    </source>
</evidence>
<dbReference type="EMBL" id="CP034437">
    <property type="protein sequence ID" value="AZN39946.1"/>
    <property type="molecule type" value="Genomic_DNA"/>
</dbReference>
<dbReference type="InterPro" id="IPR017441">
    <property type="entry name" value="Protein_kinase_ATP_BS"/>
</dbReference>
<keyword evidence="8" id="KW-0472">Membrane</keyword>
<evidence type="ECO:0000256" key="3">
    <source>
        <dbReference type="ARBA" id="ARBA00022679"/>
    </source>
</evidence>
<dbReference type="SUPFAM" id="SSF69322">
    <property type="entry name" value="Tricorn protease domain 2"/>
    <property type="match status" value="1"/>
</dbReference>
<dbReference type="Gene3D" id="1.10.510.10">
    <property type="entry name" value="Transferase(Phosphotransferase) domain 1"/>
    <property type="match status" value="1"/>
</dbReference>
<dbReference type="InterPro" id="IPR000719">
    <property type="entry name" value="Prot_kinase_dom"/>
</dbReference>
<dbReference type="KEGG" id="palb:EJC50_10005"/>
<dbReference type="SMART" id="SM00220">
    <property type="entry name" value="S_TKc"/>
    <property type="match status" value="1"/>
</dbReference>
<dbReference type="InterPro" id="IPR011009">
    <property type="entry name" value="Kinase-like_dom_sf"/>
</dbReference>
<dbReference type="InterPro" id="IPR050660">
    <property type="entry name" value="NEK_Ser/Thr_kinase"/>
</dbReference>
<keyword evidence="5" id="KW-0418">Kinase</keyword>
<keyword evidence="8" id="KW-0812">Transmembrane</keyword>
<accession>A0A3Q8X582</accession>
<evidence type="ECO:0000259" key="9">
    <source>
        <dbReference type="PROSITE" id="PS50011"/>
    </source>
</evidence>
<organism evidence="10 11">
    <name type="scientific">Paenibacillus albus</name>
    <dbReference type="NCBI Taxonomy" id="2495582"/>
    <lineage>
        <taxon>Bacteria</taxon>
        <taxon>Bacillati</taxon>
        <taxon>Bacillota</taxon>
        <taxon>Bacilli</taxon>
        <taxon>Bacillales</taxon>
        <taxon>Paenibacillaceae</taxon>
        <taxon>Paenibacillus</taxon>
    </lineage>
</organism>
<name>A0A3Q8X582_9BACL</name>
<dbReference type="GO" id="GO:0005524">
    <property type="term" value="F:ATP binding"/>
    <property type="evidence" value="ECO:0007669"/>
    <property type="project" value="UniProtKB-UniRule"/>
</dbReference>
<feature type="transmembrane region" description="Helical" evidence="8">
    <location>
        <begin position="320"/>
        <end position="341"/>
    </location>
</feature>
<comment type="similarity">
    <text evidence="1">Belongs to the protein kinase superfamily. NEK Ser/Thr protein kinase family. NIMA subfamily.</text>
</comment>
<evidence type="ECO:0000256" key="5">
    <source>
        <dbReference type="ARBA" id="ARBA00022777"/>
    </source>
</evidence>
<evidence type="ECO:0000256" key="6">
    <source>
        <dbReference type="ARBA" id="ARBA00022840"/>
    </source>
</evidence>
<dbReference type="SUPFAM" id="SSF56112">
    <property type="entry name" value="Protein kinase-like (PK-like)"/>
    <property type="match status" value="1"/>
</dbReference>
<dbReference type="SUPFAM" id="SSF50969">
    <property type="entry name" value="YVTN repeat-like/Quinoprotein amine dehydrogenase"/>
    <property type="match status" value="1"/>
</dbReference>
<reference evidence="11" key="1">
    <citation type="submission" date="2018-12" db="EMBL/GenBank/DDBJ databases">
        <title>Genome sequence of Peanibacillus sp.</title>
        <authorList>
            <person name="Subramani G."/>
            <person name="Srinivasan S."/>
            <person name="Kim M.K."/>
        </authorList>
    </citation>
    <scope>NUCLEOTIDE SEQUENCE [LARGE SCALE GENOMIC DNA]</scope>
    <source>
        <strain evidence="11">18JY67-1</strain>
    </source>
</reference>
<dbReference type="InterPro" id="IPR011044">
    <property type="entry name" value="Quino_amine_DH_bsu"/>
</dbReference>
<sequence length="952" mass="104502">MRQETEVSDVSQVIAGAYEVIREIGSGGGGIVYLARHLRLDKQVVLKVDRRKLLAKPEALRREVDALKNLSHTYIPQVYDFVIENESVYTVMDYIEGESFDKPLKNGVRFTQPQVVHWACQLLEALSYLHSRPPHGILHADIKPANVMLTSQGDIRLIDYNIALALGEEGAVAIGRSLGYASPEHLGLGFSYSSESVPTHSRGDVRATTVLDSPDTVVSTNTPPPSSSSGKKIMLDVRSDIYGLGATLYHILTGSRPAHRVHEVVPLSDKDYSRGLVTIINKAMDPNPDLRYQSATEMLHAFQHLRENDPRVKRHKRMRMMTAIICIAVLMFGAFSTVMGLKRMQSEQASLKLAEYSANAMADGDSVKAVQYALDALPTPGIFTSNYTPQAQNALANALGVYDLEDGFKPHKVLELPSETLKTVLSPNGKTAAAITLGELTIYDTETAGVIATLPSMDSALSDVEFINNNRLVFAGKEGICLYDISQKQKVWTGKPATEIAVSADGSSIAAIYKDEGHATVYNGNGKVASEINFEGKKQRIAVNDSFANPNDNLLALSANGEWLAVSFGNGALSLFNVKDPNGTVELYDKSEFFHFEGGFSGNFFAFSSTGAKSSVFGVIDMHSLAQTGGFESKNPFGVIANESGIYISNENKVVRINPISGEQVELAYTAADVASFAIGKEGTLVGLKNNSFAFYDSDARLTMQFKGAFKADFVGMNGDYAIVGNRNTPNIRVLKQEHNPSIFDYDSSYVHDEARLNANGSTVMLFSLEQFRLYAIDGKLLKEVKLPETEQIYDQQYKRDKKGSRLEVIYNDGHTDIYSGDTGELVGTEQREQPDLSLYEQFFTDTLKIASPLEGAPVAYDRKSGKKIKELEKDAYLTYVTQVGNNVITEYVSTDGERYGLLLDGKTCETLAYLPNLCDIIGDRLLFDMTSGQLRETHLHATSELIAQMTP</sequence>
<feature type="binding site" evidence="7">
    <location>
        <position position="47"/>
    </location>
    <ligand>
        <name>ATP</name>
        <dbReference type="ChEBI" id="CHEBI:30616"/>
    </ligand>
</feature>
<gene>
    <name evidence="10" type="ORF">EJC50_10005</name>
</gene>
<evidence type="ECO:0000256" key="2">
    <source>
        <dbReference type="ARBA" id="ARBA00012513"/>
    </source>
</evidence>
<dbReference type="GO" id="GO:0004674">
    <property type="term" value="F:protein serine/threonine kinase activity"/>
    <property type="evidence" value="ECO:0007669"/>
    <property type="project" value="UniProtKB-EC"/>
</dbReference>
<dbReference type="PROSITE" id="PS00108">
    <property type="entry name" value="PROTEIN_KINASE_ST"/>
    <property type="match status" value="1"/>
</dbReference>
<dbReference type="InterPro" id="IPR008271">
    <property type="entry name" value="Ser/Thr_kinase_AS"/>
</dbReference>